<protein>
    <submittedName>
        <fullName evidence="2">Uncharacterized protein</fullName>
    </submittedName>
</protein>
<dbReference type="AlphaFoldDB" id="A0A5C3E5T5"/>
<evidence type="ECO:0000313" key="2">
    <source>
        <dbReference type="EMBL" id="SPO25808.1"/>
    </source>
</evidence>
<name>A0A5C3E5T5_9BASI</name>
<accession>A0A5C3E5T5</accession>
<dbReference type="Proteomes" id="UP000324022">
    <property type="component" value="Unassembled WGS sequence"/>
</dbReference>
<evidence type="ECO:0000313" key="3">
    <source>
        <dbReference type="Proteomes" id="UP000324022"/>
    </source>
</evidence>
<organism evidence="2 3">
    <name type="scientific">Ustilago trichophora</name>
    <dbReference type="NCBI Taxonomy" id="86804"/>
    <lineage>
        <taxon>Eukaryota</taxon>
        <taxon>Fungi</taxon>
        <taxon>Dikarya</taxon>
        <taxon>Basidiomycota</taxon>
        <taxon>Ustilaginomycotina</taxon>
        <taxon>Ustilaginomycetes</taxon>
        <taxon>Ustilaginales</taxon>
        <taxon>Ustilaginaceae</taxon>
        <taxon>Ustilago</taxon>
    </lineage>
</organism>
<proteinExistence type="predicted"/>
<evidence type="ECO:0000256" key="1">
    <source>
        <dbReference type="SAM" id="MobiDB-lite"/>
    </source>
</evidence>
<sequence>MFSSSEAGPSRLSMAVTFTSQPRRHDICTHRPVSSPPSNDVAFDDDDDDAEPSRIVSSDCSVDTGSETACLFGAGIITSVISHRSFLLSLRPMASEMVRPPELSKPALEWCSPALVL</sequence>
<gene>
    <name evidence="2" type="ORF">UTRI_03173</name>
</gene>
<feature type="region of interest" description="Disordered" evidence="1">
    <location>
        <begin position="23"/>
        <end position="59"/>
    </location>
</feature>
<keyword evidence="3" id="KW-1185">Reference proteome</keyword>
<dbReference type="OrthoDB" id="10512646at2759"/>
<dbReference type="EMBL" id="OOIN01000012">
    <property type="protein sequence ID" value="SPO25808.1"/>
    <property type="molecule type" value="Genomic_DNA"/>
</dbReference>
<reference evidence="2 3" key="1">
    <citation type="submission" date="2018-03" db="EMBL/GenBank/DDBJ databases">
        <authorList>
            <person name="Guldener U."/>
        </authorList>
    </citation>
    <scope>NUCLEOTIDE SEQUENCE [LARGE SCALE GENOMIC DNA]</scope>
    <source>
        <strain evidence="2 3">NBRC100155</strain>
    </source>
</reference>